<dbReference type="Proteomes" id="UP000027284">
    <property type="component" value="Unassembled WGS sequence"/>
</dbReference>
<dbReference type="AlphaFoldDB" id="A0A062XU30"/>
<proteinExistence type="predicted"/>
<reference evidence="1 2" key="1">
    <citation type="submission" date="2014-04" db="EMBL/GenBank/DDBJ databases">
        <title>The Genome Sequence of Thermoanaerobaculum aquaticum MP-01, The First Cultivated Group 23 Acidobacterium.</title>
        <authorList>
            <person name="Stamps B.W."/>
            <person name="Losey N.A."/>
            <person name="Lawson P.A."/>
            <person name="Stevenson B.S."/>
        </authorList>
    </citation>
    <scope>NUCLEOTIDE SEQUENCE [LARGE SCALE GENOMIC DNA]</scope>
    <source>
        <strain evidence="1 2">MP-01</strain>
    </source>
</reference>
<dbReference type="STRING" id="1312852.EG19_09440"/>
<dbReference type="EMBL" id="JMFG01000048">
    <property type="protein sequence ID" value="KDA52854.1"/>
    <property type="molecule type" value="Genomic_DNA"/>
</dbReference>
<evidence type="ECO:0008006" key="3">
    <source>
        <dbReference type="Google" id="ProtNLM"/>
    </source>
</evidence>
<keyword evidence="2" id="KW-1185">Reference proteome</keyword>
<sequence length="68" mass="7499">MRLHVELEQEIDGRWIAEVVELPGVMAYGGTQEEALAKAQALAFRVIADRLEHGEAPFGFLDVSFEAA</sequence>
<protein>
    <recommendedName>
        <fullName evidence="3">Type II toxin-antitoxin system HicB family antitoxin</fullName>
    </recommendedName>
</protein>
<organism evidence="1 2">
    <name type="scientific">Thermoanaerobaculum aquaticum</name>
    <dbReference type="NCBI Taxonomy" id="1312852"/>
    <lineage>
        <taxon>Bacteria</taxon>
        <taxon>Pseudomonadati</taxon>
        <taxon>Acidobacteriota</taxon>
        <taxon>Thermoanaerobaculia</taxon>
        <taxon>Thermoanaerobaculales</taxon>
        <taxon>Thermoanaerobaculaceae</taxon>
        <taxon>Thermoanaerobaculum</taxon>
    </lineage>
</organism>
<comment type="caution">
    <text evidence="1">The sequence shown here is derived from an EMBL/GenBank/DDBJ whole genome shotgun (WGS) entry which is preliminary data.</text>
</comment>
<accession>A0A062XU30</accession>
<dbReference type="OrthoDB" id="5419659at2"/>
<dbReference type="SUPFAM" id="SSF143100">
    <property type="entry name" value="TTHA1013/TTHA0281-like"/>
    <property type="match status" value="1"/>
</dbReference>
<evidence type="ECO:0000313" key="1">
    <source>
        <dbReference type="EMBL" id="KDA52854.1"/>
    </source>
</evidence>
<dbReference type="Gene3D" id="3.30.160.250">
    <property type="match status" value="1"/>
</dbReference>
<dbReference type="InterPro" id="IPR035069">
    <property type="entry name" value="TTHA1013/TTHA0281-like"/>
</dbReference>
<dbReference type="RefSeq" id="WP_038050575.1">
    <property type="nucleotide sequence ID" value="NZ_JMFG01000048.1"/>
</dbReference>
<gene>
    <name evidence="1" type="ORF">EG19_09440</name>
</gene>
<evidence type="ECO:0000313" key="2">
    <source>
        <dbReference type="Proteomes" id="UP000027284"/>
    </source>
</evidence>
<name>A0A062XU30_9BACT</name>